<keyword evidence="4" id="KW-1185">Reference proteome</keyword>
<dbReference type="InterPro" id="IPR022472">
    <property type="entry name" value="VPLPA-CTERM"/>
</dbReference>
<dbReference type="RefSeq" id="WP_085806351.1">
    <property type="nucleotide sequence ID" value="NZ_FWFX01000008.1"/>
</dbReference>
<accession>A0A1X6ZJP9</accession>
<name>A0A1X6ZJP9_9RHOB</name>
<feature type="chain" id="PRO_5012032979" description="VPLPA-CTERM protein sorting domain protein" evidence="2">
    <location>
        <begin position="22"/>
        <end position="205"/>
    </location>
</feature>
<keyword evidence="1" id="KW-0472">Membrane</keyword>
<sequence length="205" mass="20923">MKRTLLAAAASMILSTVAANAALLGITNGPDDAVDPVNFLFENDSGFDILNLTIDGTTAVGDGTGPNSGVTVFWDSIASLAGDANPNAPTPVDPFGLNSPVMTFLFAPGAFATGFTFDILDIDPDFGGVNDTGVQILDLIGVKVTAFFSDSSTFVGAFVDDPEPGKGLKLEGSTTGVVPLPAALPLMLAGLGAFALVSRRRRKAA</sequence>
<evidence type="ECO:0000313" key="4">
    <source>
        <dbReference type="Proteomes" id="UP000193061"/>
    </source>
</evidence>
<organism evidence="3 4">
    <name type="scientific">Roseovarius albus</name>
    <dbReference type="NCBI Taxonomy" id="1247867"/>
    <lineage>
        <taxon>Bacteria</taxon>
        <taxon>Pseudomonadati</taxon>
        <taxon>Pseudomonadota</taxon>
        <taxon>Alphaproteobacteria</taxon>
        <taxon>Rhodobacterales</taxon>
        <taxon>Roseobacteraceae</taxon>
        <taxon>Roseovarius</taxon>
    </lineage>
</organism>
<protein>
    <recommendedName>
        <fullName evidence="5">VPLPA-CTERM protein sorting domain protein</fullName>
    </recommendedName>
</protein>
<keyword evidence="1" id="KW-1133">Transmembrane helix</keyword>
<dbReference type="EMBL" id="FWFX01000008">
    <property type="protein sequence ID" value="SLN53375.1"/>
    <property type="molecule type" value="Genomic_DNA"/>
</dbReference>
<dbReference type="OrthoDB" id="9937760at2"/>
<keyword evidence="2" id="KW-0732">Signal</keyword>
<evidence type="ECO:0008006" key="5">
    <source>
        <dbReference type="Google" id="ProtNLM"/>
    </source>
</evidence>
<keyword evidence="1" id="KW-0812">Transmembrane</keyword>
<evidence type="ECO:0000256" key="1">
    <source>
        <dbReference type="SAM" id="Phobius"/>
    </source>
</evidence>
<proteinExistence type="predicted"/>
<evidence type="ECO:0000256" key="2">
    <source>
        <dbReference type="SAM" id="SignalP"/>
    </source>
</evidence>
<evidence type="ECO:0000313" key="3">
    <source>
        <dbReference type="EMBL" id="SLN53375.1"/>
    </source>
</evidence>
<dbReference type="NCBIfam" id="TIGR03370">
    <property type="entry name" value="VPLPA-CTERM"/>
    <property type="match status" value="1"/>
</dbReference>
<gene>
    <name evidence="3" type="ORF">ROA7450_02730</name>
</gene>
<feature type="signal peptide" evidence="2">
    <location>
        <begin position="1"/>
        <end position="21"/>
    </location>
</feature>
<reference evidence="3 4" key="1">
    <citation type="submission" date="2017-03" db="EMBL/GenBank/DDBJ databases">
        <authorList>
            <person name="Afonso C.L."/>
            <person name="Miller P.J."/>
            <person name="Scott M.A."/>
            <person name="Spackman E."/>
            <person name="Goraichik I."/>
            <person name="Dimitrov K.M."/>
            <person name="Suarez D.L."/>
            <person name="Swayne D.E."/>
        </authorList>
    </citation>
    <scope>NUCLEOTIDE SEQUENCE [LARGE SCALE GENOMIC DNA]</scope>
    <source>
        <strain evidence="3 4">CECT 7450</strain>
    </source>
</reference>
<dbReference type="AlphaFoldDB" id="A0A1X6ZJP9"/>
<feature type="transmembrane region" description="Helical" evidence="1">
    <location>
        <begin position="178"/>
        <end position="197"/>
    </location>
</feature>
<dbReference type="Proteomes" id="UP000193061">
    <property type="component" value="Unassembled WGS sequence"/>
</dbReference>